<keyword evidence="2" id="KW-1185">Reference proteome</keyword>
<name>A0ABY0THF1_9PROT</name>
<proteinExistence type="predicted"/>
<comment type="caution">
    <text evidence="1">The sequence shown here is derived from an EMBL/GenBank/DDBJ whole genome shotgun (WGS) entry which is preliminary data.</text>
</comment>
<evidence type="ECO:0000313" key="2">
    <source>
        <dbReference type="Proteomes" id="UP000183471"/>
    </source>
</evidence>
<evidence type="ECO:0000313" key="1">
    <source>
        <dbReference type="EMBL" id="SDQ61526.1"/>
    </source>
</evidence>
<accession>A0ABY0THF1</accession>
<sequence length="78" mass="9267">MIHKNISYYLTLTFRVRPLRGELHSFCGTWLRCNFLEWNDHSASLRLAPRPKNRTLHPVQLPDLGLMQSIPHPFFNHE</sequence>
<evidence type="ECO:0008006" key="3">
    <source>
        <dbReference type="Google" id="ProtNLM"/>
    </source>
</evidence>
<gene>
    <name evidence="1" type="ORF">SAMN05216402_1557</name>
</gene>
<reference evidence="1 2" key="1">
    <citation type="submission" date="2016-10" db="EMBL/GenBank/DDBJ databases">
        <authorList>
            <person name="Varghese N."/>
            <person name="Submissions S."/>
        </authorList>
    </citation>
    <scope>NUCLEOTIDE SEQUENCE [LARGE SCALE GENOMIC DNA]</scope>
    <source>
        <strain evidence="1 2">Nl1</strain>
    </source>
</reference>
<dbReference type="Proteomes" id="UP000183471">
    <property type="component" value="Unassembled WGS sequence"/>
</dbReference>
<dbReference type="EMBL" id="FNKY01000001">
    <property type="protein sequence ID" value="SDQ61526.1"/>
    <property type="molecule type" value="Genomic_DNA"/>
</dbReference>
<organism evidence="1 2">
    <name type="scientific">Nitrosospira multiformis</name>
    <dbReference type="NCBI Taxonomy" id="1231"/>
    <lineage>
        <taxon>Bacteria</taxon>
        <taxon>Pseudomonadati</taxon>
        <taxon>Pseudomonadota</taxon>
        <taxon>Betaproteobacteria</taxon>
        <taxon>Nitrosomonadales</taxon>
        <taxon>Nitrosomonadaceae</taxon>
        <taxon>Nitrosospira</taxon>
    </lineage>
</organism>
<protein>
    <recommendedName>
        <fullName evidence="3">Transposase</fullName>
    </recommendedName>
</protein>